<sequence>MRSKVMLNLGQVDRRIQNWLDRVFPEYTEVFKNLEGRASLITLRKSPLLQDLVSLGAARL</sequence>
<dbReference type="AlphaFoldDB" id="A0A9X1VC08"/>
<evidence type="ECO:0000313" key="2">
    <source>
        <dbReference type="Proteomes" id="UP001139263"/>
    </source>
</evidence>
<keyword evidence="2" id="KW-1185">Reference proteome</keyword>
<organism evidence="1 2">
    <name type="scientific">Sulfoacidibacillus ferrooxidans</name>
    <dbReference type="NCBI Taxonomy" id="2005001"/>
    <lineage>
        <taxon>Bacteria</taxon>
        <taxon>Bacillati</taxon>
        <taxon>Bacillota</taxon>
        <taxon>Bacilli</taxon>
        <taxon>Bacillales</taxon>
        <taxon>Alicyclobacillaceae</taxon>
        <taxon>Sulfoacidibacillus</taxon>
    </lineage>
</organism>
<comment type="caution">
    <text evidence="1">The sequence shown here is derived from an EMBL/GenBank/DDBJ whole genome shotgun (WGS) entry which is preliminary data.</text>
</comment>
<protein>
    <submittedName>
        <fullName evidence="1">Uncharacterized protein</fullName>
    </submittedName>
</protein>
<reference evidence="1" key="1">
    <citation type="submission" date="2022-03" db="EMBL/GenBank/DDBJ databases">
        <title>Draft Genome Sequence of Firmicute Strain S0AB, a Heterotrophic Iron/Sulfur-Oxidizing Extreme Acidophile.</title>
        <authorList>
            <person name="Vergara E."/>
            <person name="Pakostova E."/>
            <person name="Johnson D.B."/>
            <person name="Holmes D.S."/>
        </authorList>
    </citation>
    <scope>NUCLEOTIDE SEQUENCE</scope>
    <source>
        <strain evidence="1">S0AB</strain>
    </source>
</reference>
<name>A0A9X1VC08_9BACL</name>
<accession>A0A9X1VC08</accession>
<dbReference type="EMBL" id="JALBUF010000077">
    <property type="protein sequence ID" value="MCI0184995.1"/>
    <property type="molecule type" value="Genomic_DNA"/>
</dbReference>
<proteinExistence type="predicted"/>
<dbReference type="Proteomes" id="UP001139263">
    <property type="component" value="Unassembled WGS sequence"/>
</dbReference>
<evidence type="ECO:0000313" key="1">
    <source>
        <dbReference type="EMBL" id="MCI0184995.1"/>
    </source>
</evidence>
<gene>
    <name evidence="1" type="ORF">MM817_03295</name>
</gene>